<dbReference type="HAMAP" id="MF_00659">
    <property type="entry name" value="UPF0250"/>
    <property type="match status" value="1"/>
</dbReference>
<dbReference type="Pfam" id="PF04359">
    <property type="entry name" value="DUF493"/>
    <property type="match status" value="1"/>
</dbReference>
<gene>
    <name evidence="3" type="ORF">EVA68_04200</name>
</gene>
<reference evidence="3 4" key="1">
    <citation type="submission" date="2019-02" db="EMBL/GenBank/DDBJ databases">
        <title>Prokaryotic population dynamics and viral predation in marine succession experiment using metagenomics: the confinement effect.</title>
        <authorList>
            <person name="Haro-Moreno J.M."/>
            <person name="Rodriguez-Valera F."/>
            <person name="Lopez-Perez M."/>
        </authorList>
    </citation>
    <scope>NUCLEOTIDE SEQUENCE [LARGE SCALE GENOMIC DNA]</scope>
    <source>
        <strain evidence="3">MED-G157</strain>
    </source>
</reference>
<dbReference type="InterPro" id="IPR007454">
    <property type="entry name" value="UPF0250_YbeD-like"/>
</dbReference>
<organism evidence="3 4">
    <name type="scientific">OM182 bacterium</name>
    <dbReference type="NCBI Taxonomy" id="2510334"/>
    <lineage>
        <taxon>Bacteria</taxon>
        <taxon>Pseudomonadati</taxon>
        <taxon>Pseudomonadota</taxon>
        <taxon>Gammaproteobacteria</taxon>
        <taxon>OMG group</taxon>
        <taxon>OM182 clade</taxon>
    </lineage>
</organism>
<dbReference type="Proteomes" id="UP000316199">
    <property type="component" value="Unassembled WGS sequence"/>
</dbReference>
<dbReference type="EMBL" id="SHAG01000011">
    <property type="protein sequence ID" value="RZO76487.1"/>
    <property type="molecule type" value="Genomic_DNA"/>
</dbReference>
<dbReference type="SUPFAM" id="SSF117991">
    <property type="entry name" value="YbeD/HP0495-like"/>
    <property type="match status" value="1"/>
</dbReference>
<dbReference type="GO" id="GO:0005829">
    <property type="term" value="C:cytosol"/>
    <property type="evidence" value="ECO:0007669"/>
    <property type="project" value="TreeGrafter"/>
</dbReference>
<evidence type="ECO:0000256" key="2">
    <source>
        <dbReference type="HAMAP-Rule" id="MF_00659"/>
    </source>
</evidence>
<comment type="similarity">
    <text evidence="1 2">Belongs to the UPF0250 family.</text>
</comment>
<proteinExistence type="inferred from homology"/>
<dbReference type="AlphaFoldDB" id="A0A520S1Y5"/>
<dbReference type="InterPro" id="IPR027471">
    <property type="entry name" value="YbeD-like_sf"/>
</dbReference>
<dbReference type="PANTHER" id="PTHR38036">
    <property type="entry name" value="UPF0250 PROTEIN YBED"/>
    <property type="match status" value="1"/>
</dbReference>
<comment type="caution">
    <text evidence="3">The sequence shown here is derived from an EMBL/GenBank/DDBJ whole genome shotgun (WGS) entry which is preliminary data.</text>
</comment>
<dbReference type="PANTHER" id="PTHR38036:SF1">
    <property type="entry name" value="UPF0250 PROTEIN YBED"/>
    <property type="match status" value="1"/>
</dbReference>
<evidence type="ECO:0000313" key="3">
    <source>
        <dbReference type="EMBL" id="RZO76487.1"/>
    </source>
</evidence>
<protein>
    <recommendedName>
        <fullName evidence="2">UPF0250 protein EVA68_04200</fullName>
    </recommendedName>
</protein>
<evidence type="ECO:0000256" key="1">
    <source>
        <dbReference type="ARBA" id="ARBA00008460"/>
    </source>
</evidence>
<name>A0A520S1Y5_9GAMM</name>
<sequence length="92" mass="10677">MNNRIPLENLKIQFPCEYPIKVIGTTSPKFFMTVMQILLKYDPSLSLAKTSERMSREGKYTSITFQFFAQGEQQLKSMFAELKNCSMVRLVL</sequence>
<evidence type="ECO:0000313" key="4">
    <source>
        <dbReference type="Proteomes" id="UP000316199"/>
    </source>
</evidence>
<accession>A0A520S1Y5</accession>
<dbReference type="Gene3D" id="3.30.70.260">
    <property type="match status" value="1"/>
</dbReference>